<accession>A0A0A9GNY8</accession>
<dbReference type="AlphaFoldDB" id="A0A0A9GNY8"/>
<reference evidence="1" key="2">
    <citation type="journal article" date="2015" name="Data Brief">
        <title>Shoot transcriptome of the giant reed, Arundo donax.</title>
        <authorList>
            <person name="Barrero R.A."/>
            <person name="Guerrero F.D."/>
            <person name="Moolhuijzen P."/>
            <person name="Goolsby J.A."/>
            <person name="Tidwell J."/>
            <person name="Bellgard S.E."/>
            <person name="Bellgard M.I."/>
        </authorList>
    </citation>
    <scope>NUCLEOTIDE SEQUENCE</scope>
    <source>
        <tissue evidence="1">Shoot tissue taken approximately 20 cm above the soil surface</tissue>
    </source>
</reference>
<reference evidence="1" key="1">
    <citation type="submission" date="2014-09" db="EMBL/GenBank/DDBJ databases">
        <authorList>
            <person name="Magalhaes I.L.F."/>
            <person name="Oliveira U."/>
            <person name="Santos F.R."/>
            <person name="Vidigal T.H.D.A."/>
            <person name="Brescovit A.D."/>
            <person name="Santos A.J."/>
        </authorList>
    </citation>
    <scope>NUCLEOTIDE SEQUENCE</scope>
    <source>
        <tissue evidence="1">Shoot tissue taken approximately 20 cm above the soil surface</tissue>
    </source>
</reference>
<evidence type="ECO:0000313" key="1">
    <source>
        <dbReference type="EMBL" id="JAE26865.1"/>
    </source>
</evidence>
<organism evidence="1">
    <name type="scientific">Arundo donax</name>
    <name type="common">Giant reed</name>
    <name type="synonym">Donax arundinaceus</name>
    <dbReference type="NCBI Taxonomy" id="35708"/>
    <lineage>
        <taxon>Eukaryota</taxon>
        <taxon>Viridiplantae</taxon>
        <taxon>Streptophyta</taxon>
        <taxon>Embryophyta</taxon>
        <taxon>Tracheophyta</taxon>
        <taxon>Spermatophyta</taxon>
        <taxon>Magnoliopsida</taxon>
        <taxon>Liliopsida</taxon>
        <taxon>Poales</taxon>
        <taxon>Poaceae</taxon>
        <taxon>PACMAD clade</taxon>
        <taxon>Arundinoideae</taxon>
        <taxon>Arundineae</taxon>
        <taxon>Arundo</taxon>
    </lineage>
</organism>
<protein>
    <submittedName>
        <fullName evidence="1">Uncharacterized protein</fullName>
    </submittedName>
</protein>
<proteinExistence type="predicted"/>
<dbReference type="EMBL" id="GBRH01171031">
    <property type="protein sequence ID" value="JAE26865.1"/>
    <property type="molecule type" value="Transcribed_RNA"/>
</dbReference>
<name>A0A0A9GNY8_ARUDO</name>
<sequence length="32" mass="3708">MMSVCHKALDRPTLIITIHQYICILLKFNGFS</sequence>